<keyword evidence="3" id="KW-0472">Membrane</keyword>
<keyword evidence="2" id="KW-0186">Copper</keyword>
<dbReference type="InterPro" id="IPR007348">
    <property type="entry name" value="CopC_dom"/>
</dbReference>
<dbReference type="Pfam" id="PF04234">
    <property type="entry name" value="CopC"/>
    <property type="match status" value="1"/>
</dbReference>
<evidence type="ECO:0000256" key="3">
    <source>
        <dbReference type="SAM" id="Phobius"/>
    </source>
</evidence>
<dbReference type="SUPFAM" id="SSF81296">
    <property type="entry name" value="E set domains"/>
    <property type="match status" value="1"/>
</dbReference>
<dbReference type="RefSeq" id="WP_091047391.1">
    <property type="nucleotide sequence ID" value="NZ_FNGF01000002.1"/>
</dbReference>
<dbReference type="InterPro" id="IPR014756">
    <property type="entry name" value="Ig_E-set"/>
</dbReference>
<accession>A0A1G9G137</accession>
<protein>
    <recommendedName>
        <fullName evidence="4">CopC domain-containing protein</fullName>
    </recommendedName>
</protein>
<dbReference type="Proteomes" id="UP000198662">
    <property type="component" value="Unassembled WGS sequence"/>
</dbReference>
<evidence type="ECO:0000259" key="4">
    <source>
        <dbReference type="Pfam" id="PF04234"/>
    </source>
</evidence>
<evidence type="ECO:0000256" key="1">
    <source>
        <dbReference type="ARBA" id="ARBA00022729"/>
    </source>
</evidence>
<dbReference type="GO" id="GO:0042597">
    <property type="term" value="C:periplasmic space"/>
    <property type="evidence" value="ECO:0007669"/>
    <property type="project" value="InterPro"/>
</dbReference>
<keyword evidence="1" id="KW-0732">Signal</keyword>
<evidence type="ECO:0000256" key="2">
    <source>
        <dbReference type="ARBA" id="ARBA00023008"/>
    </source>
</evidence>
<dbReference type="STRING" id="380244.SAMN05216298_2136"/>
<feature type="transmembrane region" description="Helical" evidence="3">
    <location>
        <begin position="172"/>
        <end position="192"/>
    </location>
</feature>
<organism evidence="5 6">
    <name type="scientific">Glycomyces sambucus</name>
    <dbReference type="NCBI Taxonomy" id="380244"/>
    <lineage>
        <taxon>Bacteria</taxon>
        <taxon>Bacillati</taxon>
        <taxon>Actinomycetota</taxon>
        <taxon>Actinomycetes</taxon>
        <taxon>Glycomycetales</taxon>
        <taxon>Glycomycetaceae</taxon>
        <taxon>Glycomyces</taxon>
    </lineage>
</organism>
<evidence type="ECO:0000313" key="6">
    <source>
        <dbReference type="Proteomes" id="UP000198662"/>
    </source>
</evidence>
<dbReference type="GO" id="GO:0046688">
    <property type="term" value="P:response to copper ion"/>
    <property type="evidence" value="ECO:0007669"/>
    <property type="project" value="InterPro"/>
</dbReference>
<dbReference type="AlphaFoldDB" id="A0A1G9G137"/>
<dbReference type="GO" id="GO:0005507">
    <property type="term" value="F:copper ion binding"/>
    <property type="evidence" value="ECO:0007669"/>
    <property type="project" value="InterPro"/>
</dbReference>
<evidence type="ECO:0000313" key="5">
    <source>
        <dbReference type="EMBL" id="SDK94063.1"/>
    </source>
</evidence>
<proteinExistence type="predicted"/>
<gene>
    <name evidence="5" type="ORF">SAMN05216298_2136</name>
</gene>
<dbReference type="OrthoDB" id="5242236at2"/>
<name>A0A1G9G137_9ACTN</name>
<keyword evidence="3" id="KW-0812">Transmembrane</keyword>
<keyword evidence="6" id="KW-1185">Reference proteome</keyword>
<dbReference type="EMBL" id="FNGF01000002">
    <property type="protein sequence ID" value="SDK94063.1"/>
    <property type="molecule type" value="Genomic_DNA"/>
</dbReference>
<sequence length="205" mass="21321">MRTRHHARRTGLRDYPRRLALALMGAFFLVLASPVPAFAQPEVWASSPEDGALLDTAPGEIAVTFSETLDGASTVAVAGPDRVPLELEAPRFSENVLIQGMRYPAVGAYTVTVTAVFADGQELETVFSFSVESVPEMLAVDGVAIEGEAADTAGTGESAAPSGSSGDSGSNLVLLVAILAAALVIVGGIPAIRRMDRRRRSTGPA</sequence>
<dbReference type="InterPro" id="IPR014755">
    <property type="entry name" value="Cu-Rt/internalin_Ig-like"/>
</dbReference>
<feature type="domain" description="CopC" evidence="4">
    <location>
        <begin position="44"/>
        <end position="131"/>
    </location>
</feature>
<reference evidence="6" key="1">
    <citation type="submission" date="2016-10" db="EMBL/GenBank/DDBJ databases">
        <authorList>
            <person name="Varghese N."/>
            <person name="Submissions S."/>
        </authorList>
    </citation>
    <scope>NUCLEOTIDE SEQUENCE [LARGE SCALE GENOMIC DNA]</scope>
    <source>
        <strain evidence="6">CGMCC 4.3147</strain>
    </source>
</reference>
<keyword evidence="3" id="KW-1133">Transmembrane helix</keyword>
<dbReference type="Gene3D" id="2.60.40.1220">
    <property type="match status" value="1"/>
</dbReference>